<dbReference type="CDD" id="cd08195">
    <property type="entry name" value="DHQS"/>
    <property type="match status" value="1"/>
</dbReference>
<dbReference type="RefSeq" id="WP_184301643.1">
    <property type="nucleotide sequence ID" value="NZ_JACHLP010000006.1"/>
</dbReference>
<evidence type="ECO:0000256" key="4">
    <source>
        <dbReference type="ARBA" id="ARBA00004496"/>
    </source>
</evidence>
<evidence type="ECO:0000313" key="21">
    <source>
        <dbReference type="EMBL" id="MBB4844768.1"/>
    </source>
</evidence>
<dbReference type="InterPro" id="IPR050071">
    <property type="entry name" value="Dehydroquinate_synthase"/>
</dbReference>
<dbReference type="InterPro" id="IPR030963">
    <property type="entry name" value="DHQ_synth_fam"/>
</dbReference>
<dbReference type="PANTHER" id="PTHR43622">
    <property type="entry name" value="3-DEHYDROQUINATE SYNTHASE"/>
    <property type="match status" value="1"/>
</dbReference>
<dbReference type="AlphaFoldDB" id="A0A840LF00"/>
<dbReference type="Gene3D" id="3.40.50.1970">
    <property type="match status" value="1"/>
</dbReference>
<dbReference type="Gene3D" id="1.20.1090.10">
    <property type="entry name" value="Dehydroquinate synthase-like - alpha domain"/>
    <property type="match status" value="1"/>
</dbReference>
<keyword evidence="17 18" id="KW-0170">Cobalt</keyword>
<evidence type="ECO:0000256" key="14">
    <source>
        <dbReference type="ARBA" id="ARBA00023027"/>
    </source>
</evidence>
<proteinExistence type="inferred from homology"/>
<dbReference type="GO" id="GO:0000166">
    <property type="term" value="F:nucleotide binding"/>
    <property type="evidence" value="ECO:0007669"/>
    <property type="project" value="UniProtKB-KW"/>
</dbReference>
<dbReference type="Pfam" id="PF01761">
    <property type="entry name" value="DHQ_synthase"/>
    <property type="match status" value="1"/>
</dbReference>
<feature type="domain" description="3-dehydroquinate synthase C-terminal" evidence="20">
    <location>
        <begin position="202"/>
        <end position="345"/>
    </location>
</feature>
<feature type="binding site" evidence="18">
    <location>
        <position position="285"/>
    </location>
    <ligand>
        <name>Zn(2+)</name>
        <dbReference type="ChEBI" id="CHEBI:29105"/>
    </ligand>
</feature>
<comment type="similarity">
    <text evidence="6 18">Belongs to the sugar phosphate cyclases superfamily. Dehydroquinate synthase family.</text>
</comment>
<evidence type="ECO:0000256" key="5">
    <source>
        <dbReference type="ARBA" id="ARBA00004661"/>
    </source>
</evidence>
<evidence type="ECO:0000256" key="18">
    <source>
        <dbReference type="HAMAP-Rule" id="MF_00110"/>
    </source>
</evidence>
<accession>A0A840LF00</accession>
<evidence type="ECO:0000256" key="6">
    <source>
        <dbReference type="ARBA" id="ARBA00005412"/>
    </source>
</evidence>
<dbReference type="PANTHER" id="PTHR43622:SF7">
    <property type="entry name" value="3-DEHYDROQUINATE SYNTHASE, CHLOROPLASTIC"/>
    <property type="match status" value="1"/>
</dbReference>
<evidence type="ECO:0000313" key="22">
    <source>
        <dbReference type="Proteomes" id="UP000562027"/>
    </source>
</evidence>
<keyword evidence="15 18" id="KW-0057">Aromatic amino acid biosynthesis</keyword>
<dbReference type="GO" id="GO:0005737">
    <property type="term" value="C:cytoplasm"/>
    <property type="evidence" value="ECO:0007669"/>
    <property type="project" value="UniProtKB-SubCell"/>
</dbReference>
<feature type="binding site" evidence="18">
    <location>
        <begin position="92"/>
        <end position="97"/>
    </location>
    <ligand>
        <name>NAD(+)</name>
        <dbReference type="ChEBI" id="CHEBI:57540"/>
    </ligand>
</feature>
<dbReference type="NCBIfam" id="TIGR01357">
    <property type="entry name" value="aroB"/>
    <property type="match status" value="1"/>
</dbReference>
<keyword evidence="16 18" id="KW-0456">Lyase</keyword>
<evidence type="ECO:0000256" key="8">
    <source>
        <dbReference type="ARBA" id="ARBA00017684"/>
    </source>
</evidence>
<keyword evidence="13 18" id="KW-0862">Zinc</keyword>
<feature type="binding site" evidence="18">
    <location>
        <begin position="150"/>
        <end position="151"/>
    </location>
    <ligand>
        <name>NAD(+)</name>
        <dbReference type="ChEBI" id="CHEBI:57540"/>
    </ligand>
</feature>
<keyword evidence="12 18" id="KW-0547">Nucleotide-binding</keyword>
<sequence length="380" mass="41106">MTASAQAPNTQLPASSANLDTSHKVSIALDQRGYDILIGPGLLDEPATWLGLPKAQVAVIVTNETVAPLYLERLSHQLRAHYTRVEAVVLPDGEAYKDWASLNKIFDHLLAQACDRKTVLFALGGGVIGDMTGFAASVYMRGVPFVQVPTTLLAQVDSSVGGKTAINHPLGKNMIGAFYQPERVVADLDGLDSLPPRELSAGLAEVIKYGPIADAEFLAWIEDHLDALLARDKAAMAYAVKRCCEIKAWVVGQDEREQGLRAILNFGHTFGHAIETGLGYGEWLHGEAVGCGMVMASDLSVRLGLMPAEFLPRMHRLIERAGLPVLGPALGIERYLELMRVDKKAESGEIRFVLIEGLGRATMRAAPDPLVAEVIQSHCR</sequence>
<dbReference type="UniPathway" id="UPA00053">
    <property type="reaction ID" value="UER00085"/>
</dbReference>
<evidence type="ECO:0000256" key="15">
    <source>
        <dbReference type="ARBA" id="ARBA00023141"/>
    </source>
</evidence>
<evidence type="ECO:0000256" key="1">
    <source>
        <dbReference type="ARBA" id="ARBA00001393"/>
    </source>
</evidence>
<comment type="caution">
    <text evidence="18">Lacks conserved residue(s) required for the propagation of feature annotation.</text>
</comment>
<dbReference type="Pfam" id="PF24621">
    <property type="entry name" value="DHQS_C"/>
    <property type="match status" value="1"/>
</dbReference>
<comment type="caution">
    <text evidence="21">The sequence shown here is derived from an EMBL/GenBank/DDBJ whole genome shotgun (WGS) entry which is preliminary data.</text>
</comment>
<comment type="pathway">
    <text evidence="5 18">Metabolic intermediate biosynthesis; chorismate biosynthesis; chorismate from D-erythrose 4-phosphate and phosphoenolpyruvate: step 2/7.</text>
</comment>
<feature type="domain" description="3-dehydroquinate synthase N-terminal" evidence="19">
    <location>
        <begin position="88"/>
        <end position="200"/>
    </location>
</feature>
<keyword evidence="9 18" id="KW-0963">Cytoplasm</keyword>
<feature type="binding site" evidence="18">
    <location>
        <position position="268"/>
    </location>
    <ligand>
        <name>Zn(2+)</name>
        <dbReference type="ChEBI" id="CHEBI:29105"/>
    </ligand>
</feature>
<comment type="cofactor">
    <cofactor evidence="18">
        <name>Co(2+)</name>
        <dbReference type="ChEBI" id="CHEBI:48828"/>
    </cofactor>
    <cofactor evidence="18">
        <name>Zn(2+)</name>
        <dbReference type="ChEBI" id="CHEBI:29105"/>
    </cofactor>
    <text evidence="18">Binds 1 divalent metal cation per subunit. Can use either Co(2+) or Zn(2+).</text>
</comment>
<comment type="function">
    <text evidence="3 18">Catalyzes the conversion of 3-deoxy-D-arabino-heptulosonate 7-phosphate (DAHP) to dehydroquinate (DHQ).</text>
</comment>
<evidence type="ECO:0000256" key="3">
    <source>
        <dbReference type="ARBA" id="ARBA00003485"/>
    </source>
</evidence>
<evidence type="ECO:0000259" key="19">
    <source>
        <dbReference type="Pfam" id="PF01761"/>
    </source>
</evidence>
<evidence type="ECO:0000256" key="11">
    <source>
        <dbReference type="ARBA" id="ARBA00022723"/>
    </source>
</evidence>
<keyword evidence="11 18" id="KW-0479">Metal-binding</keyword>
<evidence type="ECO:0000256" key="10">
    <source>
        <dbReference type="ARBA" id="ARBA00022605"/>
    </source>
</evidence>
<dbReference type="GO" id="GO:0009073">
    <property type="term" value="P:aromatic amino acid family biosynthetic process"/>
    <property type="evidence" value="ECO:0007669"/>
    <property type="project" value="UniProtKB-KW"/>
</dbReference>
<evidence type="ECO:0000256" key="2">
    <source>
        <dbReference type="ARBA" id="ARBA00001911"/>
    </source>
</evidence>
<evidence type="ECO:0000256" key="9">
    <source>
        <dbReference type="ARBA" id="ARBA00022490"/>
    </source>
</evidence>
<comment type="cofactor">
    <cofactor evidence="2 18">
        <name>NAD(+)</name>
        <dbReference type="ChEBI" id="CHEBI:57540"/>
    </cofactor>
</comment>
<feature type="binding site" evidence="18">
    <location>
        <position position="205"/>
    </location>
    <ligand>
        <name>Zn(2+)</name>
        <dbReference type="ChEBI" id="CHEBI:29105"/>
    </ligand>
</feature>
<keyword evidence="14 18" id="KW-0520">NAD</keyword>
<dbReference type="SUPFAM" id="SSF56796">
    <property type="entry name" value="Dehydroquinate synthase-like"/>
    <property type="match status" value="1"/>
</dbReference>
<dbReference type="EC" id="4.2.3.4" evidence="7 18"/>
<reference evidence="21 22" key="1">
    <citation type="submission" date="2020-08" db="EMBL/GenBank/DDBJ databases">
        <title>Functional genomics of gut bacteria from endangered species of beetles.</title>
        <authorList>
            <person name="Carlos-Shanley C."/>
        </authorList>
    </citation>
    <scope>NUCLEOTIDE SEQUENCE [LARGE SCALE GENOMIC DNA]</scope>
    <source>
        <strain evidence="21 22">S00239</strain>
    </source>
</reference>
<protein>
    <recommendedName>
        <fullName evidence="8 18">3-dehydroquinate synthase</fullName>
        <shortName evidence="18">DHQS</shortName>
        <ecNumber evidence="7 18">4.2.3.4</ecNumber>
    </recommendedName>
</protein>
<feature type="binding site" evidence="18">
    <location>
        <position position="163"/>
    </location>
    <ligand>
        <name>NAD(+)</name>
        <dbReference type="ChEBI" id="CHEBI:57540"/>
    </ligand>
</feature>
<dbReference type="InterPro" id="IPR056179">
    <property type="entry name" value="DHQS_C"/>
</dbReference>
<dbReference type="EMBL" id="JACHLP010000006">
    <property type="protein sequence ID" value="MBB4844768.1"/>
    <property type="molecule type" value="Genomic_DNA"/>
</dbReference>
<dbReference type="GO" id="GO:0009423">
    <property type="term" value="P:chorismate biosynthetic process"/>
    <property type="evidence" value="ECO:0007669"/>
    <property type="project" value="UniProtKB-UniRule"/>
</dbReference>
<organism evidence="21 22">
    <name type="scientific">Roseateles oligotrophus</name>
    <dbReference type="NCBI Taxonomy" id="1769250"/>
    <lineage>
        <taxon>Bacteria</taxon>
        <taxon>Pseudomonadati</taxon>
        <taxon>Pseudomonadota</taxon>
        <taxon>Betaproteobacteria</taxon>
        <taxon>Burkholderiales</taxon>
        <taxon>Sphaerotilaceae</taxon>
        <taxon>Roseateles</taxon>
    </lineage>
</organism>
<evidence type="ECO:0000256" key="7">
    <source>
        <dbReference type="ARBA" id="ARBA00013031"/>
    </source>
</evidence>
<evidence type="ECO:0000256" key="17">
    <source>
        <dbReference type="ARBA" id="ARBA00023285"/>
    </source>
</evidence>
<dbReference type="InterPro" id="IPR030960">
    <property type="entry name" value="DHQS/DOIS_N"/>
</dbReference>
<feature type="binding site" evidence="18">
    <location>
        <position position="172"/>
    </location>
    <ligand>
        <name>NAD(+)</name>
        <dbReference type="ChEBI" id="CHEBI:57540"/>
    </ligand>
</feature>
<dbReference type="GO" id="GO:0003856">
    <property type="term" value="F:3-dehydroquinate synthase activity"/>
    <property type="evidence" value="ECO:0007669"/>
    <property type="project" value="UniProtKB-UniRule"/>
</dbReference>
<keyword evidence="22" id="KW-1185">Reference proteome</keyword>
<dbReference type="HAMAP" id="MF_00110">
    <property type="entry name" value="DHQ_synthase"/>
    <property type="match status" value="1"/>
</dbReference>
<evidence type="ECO:0000256" key="16">
    <source>
        <dbReference type="ARBA" id="ARBA00023239"/>
    </source>
</evidence>
<evidence type="ECO:0000256" key="13">
    <source>
        <dbReference type="ARBA" id="ARBA00022833"/>
    </source>
</evidence>
<keyword evidence="10 18" id="KW-0028">Amino-acid biosynthesis</keyword>
<comment type="subcellular location">
    <subcellularLocation>
        <location evidence="4 18">Cytoplasm</location>
    </subcellularLocation>
</comment>
<dbReference type="GO" id="GO:0046872">
    <property type="term" value="F:metal ion binding"/>
    <property type="evidence" value="ECO:0007669"/>
    <property type="project" value="UniProtKB-KW"/>
</dbReference>
<evidence type="ECO:0000256" key="12">
    <source>
        <dbReference type="ARBA" id="ARBA00022741"/>
    </source>
</evidence>
<dbReference type="GO" id="GO:0008652">
    <property type="term" value="P:amino acid biosynthetic process"/>
    <property type="evidence" value="ECO:0007669"/>
    <property type="project" value="UniProtKB-KW"/>
</dbReference>
<dbReference type="InterPro" id="IPR016037">
    <property type="entry name" value="DHQ_synth_AroB"/>
</dbReference>
<evidence type="ECO:0000259" key="20">
    <source>
        <dbReference type="Pfam" id="PF24621"/>
    </source>
</evidence>
<comment type="catalytic activity">
    <reaction evidence="1 18">
        <text>7-phospho-2-dehydro-3-deoxy-D-arabino-heptonate = 3-dehydroquinate + phosphate</text>
        <dbReference type="Rhea" id="RHEA:21968"/>
        <dbReference type="ChEBI" id="CHEBI:32364"/>
        <dbReference type="ChEBI" id="CHEBI:43474"/>
        <dbReference type="ChEBI" id="CHEBI:58394"/>
        <dbReference type="EC" id="4.2.3.4"/>
    </reaction>
</comment>
<feature type="binding site" evidence="18">
    <location>
        <begin position="126"/>
        <end position="130"/>
    </location>
    <ligand>
        <name>NAD(+)</name>
        <dbReference type="ChEBI" id="CHEBI:57540"/>
    </ligand>
</feature>
<dbReference type="FunFam" id="3.40.50.1970:FF:000001">
    <property type="entry name" value="3-dehydroquinate synthase"/>
    <property type="match status" value="1"/>
</dbReference>
<gene>
    <name evidence="18" type="primary">aroB</name>
    <name evidence="21" type="ORF">HNP55_003312</name>
</gene>
<dbReference type="Proteomes" id="UP000562027">
    <property type="component" value="Unassembled WGS sequence"/>
</dbReference>
<dbReference type="PIRSF" id="PIRSF001455">
    <property type="entry name" value="DHQ_synth"/>
    <property type="match status" value="1"/>
</dbReference>
<name>A0A840LF00_9BURK</name>